<dbReference type="InterPro" id="IPR002403">
    <property type="entry name" value="Cyt_P450_E_grp-IV"/>
</dbReference>
<proteinExistence type="inferred from homology"/>
<dbReference type="PANTHER" id="PTHR46206:SF4">
    <property type="entry name" value="P450, PUTATIVE (EUROFUNG)-RELATED"/>
    <property type="match status" value="1"/>
</dbReference>
<evidence type="ECO:0000256" key="6">
    <source>
        <dbReference type="ARBA" id="ARBA00023033"/>
    </source>
</evidence>
<dbReference type="SUPFAM" id="SSF48264">
    <property type="entry name" value="Cytochrome P450"/>
    <property type="match status" value="1"/>
</dbReference>
<keyword evidence="6" id="KW-0503">Monooxygenase</keyword>
<keyword evidence="3 7" id="KW-0479">Metal-binding</keyword>
<dbReference type="GO" id="GO:0004497">
    <property type="term" value="F:monooxygenase activity"/>
    <property type="evidence" value="ECO:0007669"/>
    <property type="project" value="UniProtKB-KW"/>
</dbReference>
<dbReference type="Proteomes" id="UP001369815">
    <property type="component" value="Unassembled WGS sequence"/>
</dbReference>
<name>A0AAX6MPL5_9PEZI</name>
<accession>A0AAX6MPL5</accession>
<evidence type="ECO:0000256" key="7">
    <source>
        <dbReference type="PIRSR" id="PIRSR602403-1"/>
    </source>
</evidence>
<keyword evidence="4" id="KW-0560">Oxidoreductase</keyword>
<dbReference type="GO" id="GO:0020037">
    <property type="term" value="F:heme binding"/>
    <property type="evidence" value="ECO:0007669"/>
    <property type="project" value="InterPro"/>
</dbReference>
<comment type="similarity">
    <text evidence="2">Belongs to the cytochrome P450 family.</text>
</comment>
<keyword evidence="5 7" id="KW-0408">Iron</keyword>
<dbReference type="GO" id="GO:0005506">
    <property type="term" value="F:iron ion binding"/>
    <property type="evidence" value="ECO:0007669"/>
    <property type="project" value="InterPro"/>
</dbReference>
<evidence type="ECO:0000256" key="4">
    <source>
        <dbReference type="ARBA" id="ARBA00023002"/>
    </source>
</evidence>
<keyword evidence="7" id="KW-0349">Heme</keyword>
<evidence type="ECO:0000256" key="3">
    <source>
        <dbReference type="ARBA" id="ARBA00022723"/>
    </source>
</evidence>
<feature type="binding site" description="axial binding residue" evidence="7">
    <location>
        <position position="359"/>
    </location>
    <ligand>
        <name>heme</name>
        <dbReference type="ChEBI" id="CHEBI:30413"/>
    </ligand>
    <ligandPart>
        <name>Fe</name>
        <dbReference type="ChEBI" id="CHEBI:18248"/>
    </ligandPart>
</feature>
<reference evidence="8 9" key="1">
    <citation type="journal article" date="2024" name="Front Chem Biol">
        <title>Unveiling the potential of Daldinia eschscholtzii MFLUCC 19-0629 through bioactivity and bioinformatics studies for enhanced sustainable agriculture production.</title>
        <authorList>
            <person name="Brooks S."/>
            <person name="Weaver J.A."/>
            <person name="Klomchit A."/>
            <person name="Alharthi S.A."/>
            <person name="Onlamun T."/>
            <person name="Nurani R."/>
            <person name="Vong T.K."/>
            <person name="Alberti F."/>
            <person name="Greco C."/>
        </authorList>
    </citation>
    <scope>NUCLEOTIDE SEQUENCE [LARGE SCALE GENOMIC DNA]</scope>
    <source>
        <strain evidence="8">MFLUCC 19-0629</strain>
    </source>
</reference>
<gene>
    <name evidence="8" type="ORF">Daesc_004393</name>
</gene>
<dbReference type="CDD" id="cd11041">
    <property type="entry name" value="CYP503A1-like"/>
    <property type="match status" value="1"/>
</dbReference>
<evidence type="ECO:0000256" key="1">
    <source>
        <dbReference type="ARBA" id="ARBA00001971"/>
    </source>
</evidence>
<dbReference type="InterPro" id="IPR001128">
    <property type="entry name" value="Cyt_P450"/>
</dbReference>
<evidence type="ECO:0000256" key="2">
    <source>
        <dbReference type="ARBA" id="ARBA00010617"/>
    </source>
</evidence>
<evidence type="ECO:0000256" key="5">
    <source>
        <dbReference type="ARBA" id="ARBA00023004"/>
    </source>
</evidence>
<organism evidence="8 9">
    <name type="scientific">Daldinia eschscholtzii</name>
    <dbReference type="NCBI Taxonomy" id="292717"/>
    <lineage>
        <taxon>Eukaryota</taxon>
        <taxon>Fungi</taxon>
        <taxon>Dikarya</taxon>
        <taxon>Ascomycota</taxon>
        <taxon>Pezizomycotina</taxon>
        <taxon>Sordariomycetes</taxon>
        <taxon>Xylariomycetidae</taxon>
        <taxon>Xylariales</taxon>
        <taxon>Hypoxylaceae</taxon>
        <taxon>Daldinia</taxon>
    </lineage>
</organism>
<dbReference type="AlphaFoldDB" id="A0AAX6MPL5"/>
<sequence length="421" mass="47114">MIHELNGLGMDVLNSRESHAFGLLGHLTGMDVVRKTSFHVRVLLSYVSPALPRLFALTGARISTRIENEFPQSEEWALVKPSKGIVHCIGEAIALALFGAEMTAGNPELVNLTHEHTDNVCFAMRCVPQYLQPLLVWLLPAKWRLISGWRKLRGYVVPRVLQLKESNRNTDNKDSSESNPDVISWMVKDGRNEMERDPDVLTTLVGSIAAGSTYSITNFCCRVITDMVAHPDVLDAVCTEIREKNAQIHGQWDMASLASLEKLESAMKESSRLTPGTLLVYSRVVKKDHVLSNGLSLKKGQFVTVSSSMRTEDPAIFEDPQQYKGLRFCDDGRTGENRAQPFSSIDTNTLTWGAGRWSCPGRLITDMSAKILLVKLLHEYEFAFVSGQPLPISAMHEFLFFHPENQMLARLRKGISKITFI</sequence>
<comment type="cofactor">
    <cofactor evidence="1 7">
        <name>heme</name>
        <dbReference type="ChEBI" id="CHEBI:30413"/>
    </cofactor>
</comment>
<dbReference type="Pfam" id="PF00067">
    <property type="entry name" value="p450"/>
    <property type="match status" value="1"/>
</dbReference>
<dbReference type="PANTHER" id="PTHR46206">
    <property type="entry name" value="CYTOCHROME P450"/>
    <property type="match status" value="1"/>
</dbReference>
<evidence type="ECO:0000313" key="8">
    <source>
        <dbReference type="EMBL" id="KAK6954426.1"/>
    </source>
</evidence>
<dbReference type="InterPro" id="IPR036396">
    <property type="entry name" value="Cyt_P450_sf"/>
</dbReference>
<dbReference type="GO" id="GO:0016705">
    <property type="term" value="F:oxidoreductase activity, acting on paired donors, with incorporation or reduction of molecular oxygen"/>
    <property type="evidence" value="ECO:0007669"/>
    <property type="project" value="InterPro"/>
</dbReference>
<keyword evidence="9" id="KW-1185">Reference proteome</keyword>
<dbReference type="Gene3D" id="1.10.630.10">
    <property type="entry name" value="Cytochrome P450"/>
    <property type="match status" value="1"/>
</dbReference>
<evidence type="ECO:0000313" key="9">
    <source>
        <dbReference type="Proteomes" id="UP001369815"/>
    </source>
</evidence>
<evidence type="ECO:0008006" key="10">
    <source>
        <dbReference type="Google" id="ProtNLM"/>
    </source>
</evidence>
<protein>
    <recommendedName>
        <fullName evidence="10">Cytochrome P450</fullName>
    </recommendedName>
</protein>
<comment type="caution">
    <text evidence="8">The sequence shown here is derived from an EMBL/GenBank/DDBJ whole genome shotgun (WGS) entry which is preliminary data.</text>
</comment>
<dbReference type="EMBL" id="JBANMG010000004">
    <property type="protein sequence ID" value="KAK6954426.1"/>
    <property type="molecule type" value="Genomic_DNA"/>
</dbReference>
<dbReference type="PRINTS" id="PR00465">
    <property type="entry name" value="EP450IV"/>
</dbReference>